<evidence type="ECO:0000256" key="1">
    <source>
        <dbReference type="ARBA" id="ARBA00022729"/>
    </source>
</evidence>
<reference evidence="4 5" key="1">
    <citation type="submission" date="2013-09" db="EMBL/GenBank/DDBJ databases">
        <title>High correlation between genotypes and phenotypes of environmental bacteria Comamonas testosteroni strains.</title>
        <authorList>
            <person name="Liu L."/>
            <person name="Zhu W."/>
            <person name="Xia X."/>
            <person name="Xu B."/>
            <person name="Luo M."/>
            <person name="Wang G."/>
        </authorList>
    </citation>
    <scope>NUCLEOTIDE SEQUENCE [LARGE SCALE GENOMIC DNA]</scope>
    <source>
        <strain evidence="4 5">DF2</strain>
    </source>
</reference>
<feature type="domain" description="Fimbrial-type adhesion" evidence="3">
    <location>
        <begin position="186"/>
        <end position="316"/>
    </location>
</feature>
<dbReference type="Gene3D" id="2.60.40.3310">
    <property type="match status" value="1"/>
</dbReference>
<dbReference type="Proteomes" id="UP000029549">
    <property type="component" value="Unassembled WGS sequence"/>
</dbReference>
<accession>A0A0E3BRD2</accession>
<feature type="signal peptide" evidence="2">
    <location>
        <begin position="1"/>
        <end position="23"/>
    </location>
</feature>
<gene>
    <name evidence="4" type="ORF">P608_23455</name>
</gene>
<dbReference type="GO" id="GO:0043709">
    <property type="term" value="P:cell adhesion involved in single-species biofilm formation"/>
    <property type="evidence" value="ECO:0007669"/>
    <property type="project" value="TreeGrafter"/>
</dbReference>
<comment type="caution">
    <text evidence="4">The sequence shown here is derived from an EMBL/GenBank/DDBJ whole genome shotgun (WGS) entry which is preliminary data.</text>
</comment>
<dbReference type="EMBL" id="AWTP01000150">
    <property type="protein sequence ID" value="KGH05246.1"/>
    <property type="molecule type" value="Genomic_DNA"/>
</dbReference>
<dbReference type="PANTHER" id="PTHR33420">
    <property type="entry name" value="FIMBRIAL SUBUNIT ELFA-RELATED"/>
    <property type="match status" value="1"/>
</dbReference>
<dbReference type="InterPro" id="IPR008966">
    <property type="entry name" value="Adhesion_dom_sf"/>
</dbReference>
<dbReference type="Gene3D" id="2.60.40.1090">
    <property type="entry name" value="Fimbrial-type adhesion domain"/>
    <property type="match status" value="1"/>
</dbReference>
<feature type="chain" id="PRO_5002409133" evidence="2">
    <location>
        <begin position="24"/>
        <end position="317"/>
    </location>
</feature>
<dbReference type="PANTHER" id="PTHR33420:SF3">
    <property type="entry name" value="FIMBRIAL SUBUNIT ELFA"/>
    <property type="match status" value="1"/>
</dbReference>
<evidence type="ECO:0000259" key="3">
    <source>
        <dbReference type="Pfam" id="PF00419"/>
    </source>
</evidence>
<dbReference type="GO" id="GO:0009289">
    <property type="term" value="C:pilus"/>
    <property type="evidence" value="ECO:0007669"/>
    <property type="project" value="InterPro"/>
</dbReference>
<evidence type="ECO:0000313" key="5">
    <source>
        <dbReference type="Proteomes" id="UP000029549"/>
    </source>
</evidence>
<dbReference type="Pfam" id="PF00419">
    <property type="entry name" value="Fimbrial"/>
    <property type="match status" value="1"/>
</dbReference>
<evidence type="ECO:0000256" key="2">
    <source>
        <dbReference type="SAM" id="SignalP"/>
    </source>
</evidence>
<dbReference type="InterPro" id="IPR050263">
    <property type="entry name" value="Bact_Fimbrial_Adh_Pro"/>
</dbReference>
<evidence type="ECO:0000313" key="4">
    <source>
        <dbReference type="EMBL" id="KGH05246.1"/>
    </source>
</evidence>
<dbReference type="InterPro" id="IPR000259">
    <property type="entry name" value="Adhesion_dom_fimbrial"/>
</dbReference>
<proteinExistence type="predicted"/>
<keyword evidence="5" id="KW-1185">Reference proteome</keyword>
<organism evidence="4 5">
    <name type="scientific">Comamonas thiooxydans</name>
    <dbReference type="NCBI Taxonomy" id="363952"/>
    <lineage>
        <taxon>Bacteria</taxon>
        <taxon>Pseudomonadati</taxon>
        <taxon>Pseudomonadota</taxon>
        <taxon>Betaproteobacteria</taxon>
        <taxon>Burkholderiales</taxon>
        <taxon>Comamonadaceae</taxon>
        <taxon>Comamonas</taxon>
    </lineage>
</organism>
<name>A0A0E3BRD2_9BURK</name>
<protein>
    <submittedName>
        <fullName evidence="4">Fimbrial protein</fullName>
    </submittedName>
</protein>
<sequence>MRRIMLCWLVVVALMGISSQAEAQSRCTVTGGGLQTLTFDGPGEIMVPRDVPNETLVFTDIKPLSKDIRFTCNNSSTPFGMLAAPARGPTPVDSSYFPTGTPGLSFRIKTRTGGIIPPRIAQEAGQWMLVGNMTLELLKTSAFDPSGQIKAGEIGTLKIGPDILVTFRLAQPINFIAGSCESPDVNVPMGDDYISSDFDGPGTRTIPVSFNLNLNRCPPGMGKVNYTFVALTKVIDASQGIVGLNNGSGAIGVGLQIRDGNDVPLALDTPHTFTGYDSRQGGSFQIPLKANYYRLTNEPRYKPGTANTELIFIMSYL</sequence>
<dbReference type="SUPFAM" id="SSF49401">
    <property type="entry name" value="Bacterial adhesins"/>
    <property type="match status" value="1"/>
</dbReference>
<dbReference type="AlphaFoldDB" id="A0A0E3BRD2"/>
<keyword evidence="1 2" id="KW-0732">Signal</keyword>
<dbReference type="InterPro" id="IPR036937">
    <property type="entry name" value="Adhesion_dom_fimbrial_sf"/>
</dbReference>